<evidence type="ECO:0000313" key="1">
    <source>
        <dbReference type="EMBL" id="KAI4389673.1"/>
    </source>
</evidence>
<comment type="caution">
    <text evidence="1">The sequence shown here is derived from an EMBL/GenBank/DDBJ whole genome shotgun (WGS) entry which is preliminary data.</text>
</comment>
<gene>
    <name evidence="1" type="ORF">MLD38_001874</name>
</gene>
<organism evidence="1 2">
    <name type="scientific">Melastoma candidum</name>
    <dbReference type="NCBI Taxonomy" id="119954"/>
    <lineage>
        <taxon>Eukaryota</taxon>
        <taxon>Viridiplantae</taxon>
        <taxon>Streptophyta</taxon>
        <taxon>Embryophyta</taxon>
        <taxon>Tracheophyta</taxon>
        <taxon>Spermatophyta</taxon>
        <taxon>Magnoliopsida</taxon>
        <taxon>eudicotyledons</taxon>
        <taxon>Gunneridae</taxon>
        <taxon>Pentapetalae</taxon>
        <taxon>rosids</taxon>
        <taxon>malvids</taxon>
        <taxon>Myrtales</taxon>
        <taxon>Melastomataceae</taxon>
        <taxon>Melastomatoideae</taxon>
        <taxon>Melastomateae</taxon>
        <taxon>Melastoma</taxon>
    </lineage>
</organism>
<reference evidence="2" key="1">
    <citation type="journal article" date="2023" name="Front. Plant Sci.">
        <title>Chromosomal-level genome assembly of Melastoma candidum provides insights into trichome evolution.</title>
        <authorList>
            <person name="Zhong Y."/>
            <person name="Wu W."/>
            <person name="Sun C."/>
            <person name="Zou P."/>
            <person name="Liu Y."/>
            <person name="Dai S."/>
            <person name="Zhou R."/>
        </authorList>
    </citation>
    <scope>NUCLEOTIDE SEQUENCE [LARGE SCALE GENOMIC DNA]</scope>
</reference>
<name>A0ACB9SJJ3_9MYRT</name>
<dbReference type="EMBL" id="CM042880">
    <property type="protein sequence ID" value="KAI4389673.1"/>
    <property type="molecule type" value="Genomic_DNA"/>
</dbReference>
<proteinExistence type="predicted"/>
<keyword evidence="2" id="KW-1185">Reference proteome</keyword>
<evidence type="ECO:0000313" key="2">
    <source>
        <dbReference type="Proteomes" id="UP001057402"/>
    </source>
</evidence>
<dbReference type="Proteomes" id="UP001057402">
    <property type="component" value="Chromosome 1"/>
</dbReference>
<protein>
    <submittedName>
        <fullName evidence="1">Uncharacterized protein</fullName>
    </submittedName>
</protein>
<accession>A0ACB9SJJ3</accession>
<sequence>MDPQYSYRMTLYFGRNASEIPPDRCSVIENDGFRFRFVMDCWFLAERGNSLRLDEDICSLPRRLLNEAGDDLLIDHMREIGDFVRNIWKEAGPDDPLSRITRIMFRVNLDFLLIGPRARATIPADEPAIDALERVKVCDEGCCPICLEEMTPESEQRMMPCKHVYHEECIVTWLKKCRLCPLCRFPLPTGTSKAA</sequence>